<dbReference type="EMBL" id="CP072329">
    <property type="protein sequence ID" value="QUB39945.1"/>
    <property type="molecule type" value="Genomic_DNA"/>
</dbReference>
<keyword evidence="3" id="KW-1185">Reference proteome</keyword>
<sequence>MDYSVEKSKSGHLQIHIVTDFSKLDLKAWNKAFKTDRKLKDVTDYRKTKKILEDNGMVKVR</sequence>
<evidence type="ECO:0000313" key="4">
    <source>
        <dbReference type="Proteomes" id="UP001138780"/>
    </source>
</evidence>
<protein>
    <submittedName>
        <fullName evidence="1">Uncharacterized protein</fullName>
    </submittedName>
</protein>
<reference evidence="1" key="1">
    <citation type="submission" date="2016-12" db="EMBL/GenBank/DDBJ databases">
        <title>Draft genome of Streptococcus lactarius CCUG 66490T type strain.</title>
        <authorList>
            <person name="Salva-Serra F."/>
            <person name="Engstrom-Jakobsson H."/>
            <person name="Thorell K."/>
            <person name="Gomila M."/>
            <person name="Gonzales-Siles L."/>
            <person name="Busquets A."/>
            <person name="Jaen-Luchoro D."/>
            <person name="Karlsson R."/>
            <person name="Kristiansson E."/>
            <person name="Moore E."/>
        </authorList>
    </citation>
    <scope>NUCLEOTIDE SEQUENCE</scope>
    <source>
        <strain evidence="1">CCUG 66490</strain>
    </source>
</reference>
<name>A0A9X0WP38_9STRE</name>
<proteinExistence type="predicted"/>
<dbReference type="Proteomes" id="UP001138780">
    <property type="component" value="Unassembled WGS sequence"/>
</dbReference>
<gene>
    <name evidence="1" type="ORF">BTU61_04625</name>
    <name evidence="2" type="ORF">J4854_08200</name>
</gene>
<evidence type="ECO:0000313" key="3">
    <source>
        <dbReference type="Proteomes" id="UP000676511"/>
    </source>
</evidence>
<evidence type="ECO:0000313" key="2">
    <source>
        <dbReference type="EMBL" id="QUB39945.1"/>
    </source>
</evidence>
<dbReference type="Proteomes" id="UP000676511">
    <property type="component" value="Chromosome"/>
</dbReference>
<dbReference type="RefSeq" id="WP_200772678.1">
    <property type="nucleotide sequence ID" value="NZ_JBHRZZ010000001.1"/>
</dbReference>
<dbReference type="EMBL" id="MRXX01000006">
    <property type="protein sequence ID" value="MBK4779484.1"/>
    <property type="molecule type" value="Genomic_DNA"/>
</dbReference>
<reference evidence="2 3" key="2">
    <citation type="submission" date="2021-03" db="EMBL/GenBank/DDBJ databases">
        <title>Human Oral Microbial Genomes.</title>
        <authorList>
            <person name="Johnston C.D."/>
            <person name="Chen T."/>
            <person name="Dewhirst F.E."/>
        </authorList>
    </citation>
    <scope>NUCLEOTIDE SEQUENCE [LARGE SCALE GENOMIC DNA]</scope>
    <source>
        <strain evidence="2 3">CCUG 66490</strain>
    </source>
</reference>
<organism evidence="1 4">
    <name type="scientific">Streptococcus lactarius</name>
    <dbReference type="NCBI Taxonomy" id="684066"/>
    <lineage>
        <taxon>Bacteria</taxon>
        <taxon>Bacillati</taxon>
        <taxon>Bacillota</taxon>
        <taxon>Bacilli</taxon>
        <taxon>Lactobacillales</taxon>
        <taxon>Streptococcaceae</taxon>
        <taxon>Streptococcus</taxon>
    </lineage>
</organism>
<dbReference type="AlphaFoldDB" id="A0A9X0WP38"/>
<evidence type="ECO:0000313" key="1">
    <source>
        <dbReference type="EMBL" id="MBK4779484.1"/>
    </source>
</evidence>
<accession>A0A9X0WP38</accession>